<feature type="non-terminal residue" evidence="3">
    <location>
        <position position="1"/>
    </location>
</feature>
<feature type="domain" description="N-acetyltransferase" evidence="2">
    <location>
        <begin position="202"/>
        <end position="378"/>
    </location>
</feature>
<dbReference type="EMBL" id="PFGP01000061">
    <property type="protein sequence ID" value="PIW66533.1"/>
    <property type="molecule type" value="Genomic_DNA"/>
</dbReference>
<evidence type="ECO:0000313" key="3">
    <source>
        <dbReference type="EMBL" id="PIW66533.1"/>
    </source>
</evidence>
<name>A0A2J0LLP7_9BACT</name>
<dbReference type="Proteomes" id="UP000231267">
    <property type="component" value="Unassembled WGS sequence"/>
</dbReference>
<reference evidence="3 4" key="1">
    <citation type="submission" date="2017-09" db="EMBL/GenBank/DDBJ databases">
        <title>Depth-based differentiation of microbial function through sediment-hosted aquifers and enrichment of novel symbionts in the deep terrestrial subsurface.</title>
        <authorList>
            <person name="Probst A.J."/>
            <person name="Ladd B."/>
            <person name="Jarett J.K."/>
            <person name="Geller-Mcgrath D.E."/>
            <person name="Sieber C.M."/>
            <person name="Emerson J.B."/>
            <person name="Anantharaman K."/>
            <person name="Thomas B.C."/>
            <person name="Malmstrom R."/>
            <person name="Stieglmeier M."/>
            <person name="Klingl A."/>
            <person name="Woyke T."/>
            <person name="Ryan C.M."/>
            <person name="Banfield J.F."/>
        </authorList>
    </citation>
    <scope>NUCLEOTIDE SEQUENCE [LARGE SCALE GENOMIC DNA]</scope>
    <source>
        <strain evidence="3">CG12_big_fil_rev_8_21_14_0_65_43_15</strain>
    </source>
</reference>
<evidence type="ECO:0000259" key="2">
    <source>
        <dbReference type="PROSITE" id="PS51186"/>
    </source>
</evidence>
<dbReference type="Gene3D" id="3.40.630.30">
    <property type="match status" value="1"/>
</dbReference>
<dbReference type="GO" id="GO:0016747">
    <property type="term" value="F:acyltransferase activity, transferring groups other than amino-acyl groups"/>
    <property type="evidence" value="ECO:0007669"/>
    <property type="project" value="InterPro"/>
</dbReference>
<dbReference type="PROSITE" id="PS51186">
    <property type="entry name" value="GNAT"/>
    <property type="match status" value="1"/>
</dbReference>
<dbReference type="Pfam" id="PF00583">
    <property type="entry name" value="Acetyltransf_1"/>
    <property type="match status" value="1"/>
</dbReference>
<gene>
    <name evidence="3" type="ORF">COW11_02805</name>
</gene>
<evidence type="ECO:0000313" key="4">
    <source>
        <dbReference type="Proteomes" id="UP000231267"/>
    </source>
</evidence>
<evidence type="ECO:0000256" key="1">
    <source>
        <dbReference type="SAM" id="MobiDB-lite"/>
    </source>
</evidence>
<dbReference type="SUPFAM" id="SSF55729">
    <property type="entry name" value="Acyl-CoA N-acyltransferases (Nat)"/>
    <property type="match status" value="1"/>
</dbReference>
<dbReference type="InterPro" id="IPR016181">
    <property type="entry name" value="Acyl_CoA_acyltransferase"/>
</dbReference>
<protein>
    <recommendedName>
        <fullName evidence="2">N-acetyltransferase domain-containing protein</fullName>
    </recommendedName>
</protein>
<feature type="region of interest" description="Disordered" evidence="1">
    <location>
        <begin position="14"/>
        <end position="35"/>
    </location>
</feature>
<proteinExistence type="predicted"/>
<sequence length="697" mass="78728">SNLADLTRLGSGGLAANSSDSGQADAKGGGLDPKTQSDILNSAEETYEEIGNKFGIDSGLIYWQPLCKRVSEILAHKLSALGYEVEVVISYWSLERDGHYFIILQRNDEYWVIDAVWQQVVDEARLNPLKKVLIIKAFDKGAVFDADRFIDALTKFGLPSEDKEYIIFDVWLYALRRKNAEQRQTQADAKGDAKGADDNARLKFDLVQNIDMGLWKSQIEDVSQKFPPTYFKNYILYTMSSDNGITIIAHRGNELLGYITGGRLEECDLYDRNFGSDSSVFITGILVKKGLRGGGLGRTLLARFIRESRKRGYKFLSTYTISARLVHLLRDMPATPCLEEYDIGGYTFVTLALSGSALPPLDKRWIFIKSLGKIARLTVLHKIRKGGSIEDAKAELRRLAIPARQSLAEAEAKGQAQAVGAEIEQSITEFLDDLNKLKEQFRITMTPDPKIEAALPQGDPDFEWVFATLLRGNAYWYDYFPDMYGIVLSRGVSDDMLNSGSSNNIFDKFAVNYGEISRRFIRSLEELGYSKQSNFKYSYFVTDNRNLQPAEITRKFVKEFGVPNQDIVTVRYERDPRLKDKVAVVITQRRDDGIISIKEDLLRKGFAIWNIINVQVYPDDYKCLQDGDLRAINRILEEARKMAGEREIFVVINVLKIDNEALANNLTKICDLVLSQNELEDQKLRDKIEAQAVGAAA</sequence>
<organism evidence="3 4">
    <name type="scientific">Candidatus Taenaricola geysiri</name>
    <dbReference type="NCBI Taxonomy" id="1974752"/>
    <lineage>
        <taxon>Bacteria</taxon>
        <taxon>Pseudomonadati</taxon>
        <taxon>Candidatus Omnitrophota</taxon>
        <taxon>Candidatus Taenaricola</taxon>
    </lineage>
</organism>
<comment type="caution">
    <text evidence="3">The sequence shown here is derived from an EMBL/GenBank/DDBJ whole genome shotgun (WGS) entry which is preliminary data.</text>
</comment>
<accession>A0A2J0LLP7</accession>
<dbReference type="AlphaFoldDB" id="A0A2J0LLP7"/>
<dbReference type="InterPro" id="IPR000182">
    <property type="entry name" value="GNAT_dom"/>
</dbReference>